<dbReference type="InterPro" id="IPR023346">
    <property type="entry name" value="Lysozyme-like_dom_sf"/>
</dbReference>
<dbReference type="OrthoDB" id="5945995at2"/>
<reference evidence="1 2" key="2">
    <citation type="submission" date="2019-01" db="EMBL/GenBank/DDBJ databases">
        <title>Motilimonas pumilus sp. nov., isolated from the gut of sea cucumber (Apostichopus japonicus).</title>
        <authorList>
            <person name="Wang F.-Q."/>
            <person name="Ren L.-H."/>
            <person name="Lin Y.-W."/>
            <person name="Sun G.-H."/>
            <person name="Du Z.-J."/>
            <person name="Zhao J.-X."/>
            <person name="Liu X.-J."/>
            <person name="Liu L.-J."/>
        </authorList>
    </citation>
    <scope>NUCLEOTIDE SEQUENCE [LARGE SCALE GENOMIC DNA]</scope>
    <source>
        <strain evidence="1 2">PLHSC7-2</strain>
    </source>
</reference>
<evidence type="ECO:0000313" key="1">
    <source>
        <dbReference type="EMBL" id="RJG38977.1"/>
    </source>
</evidence>
<dbReference type="RefSeq" id="WP_119912297.1">
    <property type="nucleotide sequence ID" value="NZ_QZCH01000037.1"/>
</dbReference>
<dbReference type="EMBL" id="QZCH01000037">
    <property type="protein sequence ID" value="RJG38977.1"/>
    <property type="molecule type" value="Genomic_DNA"/>
</dbReference>
<protein>
    <submittedName>
        <fullName evidence="1">Lytic transglycosylase domain-containing protein</fullName>
    </submittedName>
</protein>
<evidence type="ECO:0000313" key="2">
    <source>
        <dbReference type="Proteomes" id="UP000283255"/>
    </source>
</evidence>
<dbReference type="Proteomes" id="UP000283255">
    <property type="component" value="Unassembled WGS sequence"/>
</dbReference>
<sequence>MKRITDLMVVGCLLYCAGAHSNSLPLAYHQAAQLHNVPPLLLLAISHQESNAKLKSKRVTPWPWTINHRGKPYYFISYEDAVSACQKLHDAGDWMFDVGFNQVNWYWNGARFNYDCRAAFVPKQNLLVSAAILREARNRSSSWQEAVGRYHSPSNKIRAQNYSRSVFRHQQRIAKQWDVVP</sequence>
<dbReference type="Gene3D" id="1.10.530.10">
    <property type="match status" value="1"/>
</dbReference>
<comment type="caution">
    <text evidence="1">The sequence shown here is derived from an EMBL/GenBank/DDBJ whole genome shotgun (WGS) entry which is preliminary data.</text>
</comment>
<dbReference type="AlphaFoldDB" id="A0A418YA52"/>
<name>A0A418YA52_9GAMM</name>
<reference evidence="1 2" key="1">
    <citation type="submission" date="2018-09" db="EMBL/GenBank/DDBJ databases">
        <authorList>
            <person name="Wang F."/>
        </authorList>
    </citation>
    <scope>NUCLEOTIDE SEQUENCE [LARGE SCALE GENOMIC DNA]</scope>
    <source>
        <strain evidence="1 2">PLHSC7-2</strain>
    </source>
</reference>
<dbReference type="SUPFAM" id="SSF53955">
    <property type="entry name" value="Lysozyme-like"/>
    <property type="match status" value="1"/>
</dbReference>
<gene>
    <name evidence="1" type="ORF">D1Z90_18565</name>
</gene>
<proteinExistence type="predicted"/>
<organism evidence="1 2">
    <name type="scientific">Motilimonas pumila</name>
    <dbReference type="NCBI Taxonomy" id="2303987"/>
    <lineage>
        <taxon>Bacteria</taxon>
        <taxon>Pseudomonadati</taxon>
        <taxon>Pseudomonadota</taxon>
        <taxon>Gammaproteobacteria</taxon>
        <taxon>Alteromonadales</taxon>
        <taxon>Alteromonadales genera incertae sedis</taxon>
        <taxon>Motilimonas</taxon>
    </lineage>
</organism>
<keyword evidence="2" id="KW-1185">Reference proteome</keyword>
<accession>A0A418YA52</accession>